<evidence type="ECO:0000256" key="4">
    <source>
        <dbReference type="ARBA" id="ARBA00023242"/>
    </source>
</evidence>
<dbReference type="InterPro" id="IPR015943">
    <property type="entry name" value="WD40/YVTN_repeat-like_dom_sf"/>
</dbReference>
<dbReference type="EMBL" id="JAUIQD010000007">
    <property type="protein sequence ID" value="KAK3344434.1"/>
    <property type="molecule type" value="Genomic_DNA"/>
</dbReference>
<dbReference type="Gene3D" id="2.130.10.10">
    <property type="entry name" value="YVTN repeat-like/Quinoprotein amine dehydrogenase"/>
    <property type="match status" value="1"/>
</dbReference>
<feature type="region of interest" description="Disordered" evidence="5">
    <location>
        <begin position="101"/>
        <end position="204"/>
    </location>
</feature>
<comment type="caution">
    <text evidence="6">The sequence shown here is derived from an EMBL/GenBank/DDBJ whole genome shotgun (WGS) entry which is preliminary data.</text>
</comment>
<dbReference type="InterPro" id="IPR045183">
    <property type="entry name" value="Ebi-like"/>
</dbReference>
<feature type="compositionally biased region" description="Polar residues" evidence="5">
    <location>
        <begin position="150"/>
        <end position="163"/>
    </location>
</feature>
<reference evidence="6" key="2">
    <citation type="submission" date="2023-06" db="EMBL/GenBank/DDBJ databases">
        <authorList>
            <consortium name="Lawrence Berkeley National Laboratory"/>
            <person name="Haridas S."/>
            <person name="Hensen N."/>
            <person name="Bonometti L."/>
            <person name="Westerberg I."/>
            <person name="Brannstrom I.O."/>
            <person name="Guillou S."/>
            <person name="Cros-Aarteil S."/>
            <person name="Calhoun S."/>
            <person name="Kuo A."/>
            <person name="Mondo S."/>
            <person name="Pangilinan J."/>
            <person name="Riley R."/>
            <person name="Labutti K."/>
            <person name="Andreopoulos B."/>
            <person name="Lipzen A."/>
            <person name="Chen C."/>
            <person name="Yanf M."/>
            <person name="Daum C."/>
            <person name="Ng V."/>
            <person name="Clum A."/>
            <person name="Steindorff A."/>
            <person name="Ohm R."/>
            <person name="Martin F."/>
            <person name="Silar P."/>
            <person name="Natvig D."/>
            <person name="Lalanne C."/>
            <person name="Gautier V."/>
            <person name="Ament-Velasquez S.L."/>
            <person name="Kruys A."/>
            <person name="Hutchinson M.I."/>
            <person name="Powell A.J."/>
            <person name="Barry K."/>
            <person name="Miller A.N."/>
            <person name="Grigoriev I.V."/>
            <person name="Debuchy R."/>
            <person name="Gladieux P."/>
            <person name="Thoren M.H."/>
            <person name="Johannesson H."/>
        </authorList>
    </citation>
    <scope>NUCLEOTIDE SEQUENCE</scope>
    <source>
        <strain evidence="6">CBS 955.72</strain>
    </source>
</reference>
<dbReference type="AlphaFoldDB" id="A0AAJ0H9S6"/>
<reference evidence="6" key="1">
    <citation type="journal article" date="2023" name="Mol. Phylogenet. Evol.">
        <title>Genome-scale phylogeny and comparative genomics of the fungal order Sordariales.</title>
        <authorList>
            <person name="Hensen N."/>
            <person name="Bonometti L."/>
            <person name="Westerberg I."/>
            <person name="Brannstrom I.O."/>
            <person name="Guillou S."/>
            <person name="Cros-Aarteil S."/>
            <person name="Calhoun S."/>
            <person name="Haridas S."/>
            <person name="Kuo A."/>
            <person name="Mondo S."/>
            <person name="Pangilinan J."/>
            <person name="Riley R."/>
            <person name="LaButti K."/>
            <person name="Andreopoulos B."/>
            <person name="Lipzen A."/>
            <person name="Chen C."/>
            <person name="Yan M."/>
            <person name="Daum C."/>
            <person name="Ng V."/>
            <person name="Clum A."/>
            <person name="Steindorff A."/>
            <person name="Ohm R.A."/>
            <person name="Martin F."/>
            <person name="Silar P."/>
            <person name="Natvig D.O."/>
            <person name="Lalanne C."/>
            <person name="Gautier V."/>
            <person name="Ament-Velasquez S.L."/>
            <person name="Kruys A."/>
            <person name="Hutchinson M.I."/>
            <person name="Powell A.J."/>
            <person name="Barry K."/>
            <person name="Miller A.N."/>
            <person name="Grigoriev I.V."/>
            <person name="Debuchy R."/>
            <person name="Gladieux P."/>
            <person name="Hiltunen Thoren M."/>
            <person name="Johannesson H."/>
        </authorList>
    </citation>
    <scope>NUCLEOTIDE SEQUENCE</scope>
    <source>
        <strain evidence="6">CBS 955.72</strain>
    </source>
</reference>
<keyword evidence="3" id="KW-0677">Repeat</keyword>
<dbReference type="Gene3D" id="1.20.960.30">
    <property type="match status" value="1"/>
</dbReference>
<accession>A0AAJ0H9S6</accession>
<proteinExistence type="predicted"/>
<dbReference type="InterPro" id="IPR001680">
    <property type="entry name" value="WD40_rpt"/>
</dbReference>
<evidence type="ECO:0000256" key="2">
    <source>
        <dbReference type="ARBA" id="ARBA00022574"/>
    </source>
</evidence>
<dbReference type="GO" id="GO:0034967">
    <property type="term" value="C:Set3 complex"/>
    <property type="evidence" value="ECO:0007669"/>
    <property type="project" value="TreeGrafter"/>
</dbReference>
<sequence>MKELLDTDRVNLLVWSALVILDYRESAAKLQKEWRISQPHRDFDFARHVHHHALVSLLNKGLLYEAFQRDFAAQEGHQVSRDVPATAEARGVFGPLKYEHAQQDDNEDEEDDDESEAEPEHEELENSRKRPVDHQHHALPNGSPAKRQRLSNGYENGADSATTPMEIDHHADPNHHAYPSPLEGEQAASPLPRTEGPEQGTQVDKVRELTQETVFLRLGADEGADSSSEGSPARANENPIVLQCEWNPRDPSLLAAGGTDALARIWTISRGAAPDTLHGHVNDGLVVNGSRRPFKNMMDDSMPSSTQVSSMAWNNSGDALALAVETNGETDSKAHINIVSPDGVNLYRFTGNEPSVNKLRWSPDDSRVLAISPENGGTLIMIFMPNLESVISYNFAGHDLGNNFNLDAVWISDEEIVICGYTTLAAFKLEGSSLVRGREFPGKELLLPAELRSEKDGFTHIQYDVHSNTIAVAVSDGTIHLWEGSNPCRSISAHLGNLSALQWQPLQGEMSNGERLLASSGDDGAICIWNTMNPDNKPKYSMTMSLAVATIAMTPDGLFIAGATDERILIWKIGETSIPRASWSRVPHPGWQSPKSDDEETMIPCLGWDSEGQRLIYGINSRLAVINFR</sequence>
<dbReference type="PANTHER" id="PTHR22846:SF2">
    <property type="entry name" value="F-BOX-LIKE_WD REPEAT-CONTAINING PROTEIN EBI"/>
    <property type="match status" value="1"/>
</dbReference>
<dbReference type="Pfam" id="PF00400">
    <property type="entry name" value="WD40"/>
    <property type="match status" value="1"/>
</dbReference>
<dbReference type="InterPro" id="IPR036322">
    <property type="entry name" value="WD40_repeat_dom_sf"/>
</dbReference>
<feature type="compositionally biased region" description="Basic and acidic residues" evidence="5">
    <location>
        <begin position="124"/>
        <end position="136"/>
    </location>
</feature>
<feature type="compositionally biased region" description="Basic and acidic residues" evidence="5">
    <location>
        <begin position="166"/>
        <end position="175"/>
    </location>
</feature>
<evidence type="ECO:0000313" key="6">
    <source>
        <dbReference type="EMBL" id="KAK3344434.1"/>
    </source>
</evidence>
<evidence type="ECO:0000256" key="1">
    <source>
        <dbReference type="ARBA" id="ARBA00004123"/>
    </source>
</evidence>
<keyword evidence="7" id="KW-1185">Reference proteome</keyword>
<protein>
    <submittedName>
        <fullName evidence="6">WD40-repeat-containing domain protein</fullName>
    </submittedName>
</protein>
<dbReference type="SUPFAM" id="SSF50978">
    <property type="entry name" value="WD40 repeat-like"/>
    <property type="match status" value="1"/>
</dbReference>
<keyword evidence="4" id="KW-0539">Nucleus</keyword>
<dbReference type="PANTHER" id="PTHR22846">
    <property type="entry name" value="WD40 REPEAT PROTEIN"/>
    <property type="match status" value="1"/>
</dbReference>
<evidence type="ECO:0000313" key="7">
    <source>
        <dbReference type="Proteomes" id="UP001275084"/>
    </source>
</evidence>
<evidence type="ECO:0000256" key="3">
    <source>
        <dbReference type="ARBA" id="ARBA00022737"/>
    </source>
</evidence>
<dbReference type="InterPro" id="IPR006594">
    <property type="entry name" value="LisH"/>
</dbReference>
<keyword evidence="2" id="KW-0853">WD repeat</keyword>
<feature type="compositionally biased region" description="Acidic residues" evidence="5">
    <location>
        <begin position="104"/>
        <end position="123"/>
    </location>
</feature>
<organism evidence="6 7">
    <name type="scientific">Lasiosphaeria hispida</name>
    <dbReference type="NCBI Taxonomy" id="260671"/>
    <lineage>
        <taxon>Eukaryota</taxon>
        <taxon>Fungi</taxon>
        <taxon>Dikarya</taxon>
        <taxon>Ascomycota</taxon>
        <taxon>Pezizomycotina</taxon>
        <taxon>Sordariomycetes</taxon>
        <taxon>Sordariomycetidae</taxon>
        <taxon>Sordariales</taxon>
        <taxon>Lasiosphaeriaceae</taxon>
        <taxon>Lasiosphaeria</taxon>
    </lineage>
</organism>
<dbReference type="GO" id="GO:0006357">
    <property type="term" value="P:regulation of transcription by RNA polymerase II"/>
    <property type="evidence" value="ECO:0007669"/>
    <property type="project" value="TreeGrafter"/>
</dbReference>
<name>A0AAJ0H9S6_9PEZI</name>
<comment type="subcellular location">
    <subcellularLocation>
        <location evidence="1">Nucleus</location>
    </subcellularLocation>
</comment>
<evidence type="ECO:0000256" key="5">
    <source>
        <dbReference type="SAM" id="MobiDB-lite"/>
    </source>
</evidence>
<dbReference type="PROSITE" id="PS50896">
    <property type="entry name" value="LISH"/>
    <property type="match status" value="1"/>
</dbReference>
<dbReference type="Proteomes" id="UP001275084">
    <property type="component" value="Unassembled WGS sequence"/>
</dbReference>
<dbReference type="SMART" id="SM00320">
    <property type="entry name" value="WD40"/>
    <property type="match status" value="5"/>
</dbReference>
<dbReference type="GO" id="GO:0003714">
    <property type="term" value="F:transcription corepressor activity"/>
    <property type="evidence" value="ECO:0007669"/>
    <property type="project" value="InterPro"/>
</dbReference>
<gene>
    <name evidence="6" type="ORF">B0T25DRAFT_593683</name>
</gene>